<dbReference type="EMBL" id="CP046415">
    <property type="protein sequence ID" value="QGT77435.1"/>
    <property type="molecule type" value="Genomic_DNA"/>
</dbReference>
<sequence length="286" mass="30288">MWASRPRPPVRAEPMTDHRLPPIREVVLTRPAGSNAGLQQALLAARPAGCPQPIVTIHPLLAIRPLPRGGDLPDALATMTSADLVVFVSPRAVEAARAVRPLTDWPAREFAAVGAATGRALADAGRPATFLPDSSEDSEGLLDCLREAPMSGRRVWIVRGETGRELLADTLAARGAESRFVAVYRRECPEPPAAAPAGPASLWIITAPQALDCLARLAAGTHGSESGLLDSSLLVINERARERARALGFRGPVALAGGPGVDTLARATWRLIADRADRQTATPPRH</sequence>
<evidence type="ECO:0000256" key="5">
    <source>
        <dbReference type="ARBA" id="ARBA00023244"/>
    </source>
</evidence>
<keyword evidence="4 9" id="KW-0456">Lyase</keyword>
<name>A0A6I6CZJ2_9GAMM</name>
<feature type="domain" description="Tetrapyrrole biosynthesis uroporphyrinogen III synthase" evidence="10">
    <location>
        <begin position="55"/>
        <end position="250"/>
    </location>
</feature>
<dbReference type="GO" id="GO:0004852">
    <property type="term" value="F:uroporphyrinogen-III synthase activity"/>
    <property type="evidence" value="ECO:0007669"/>
    <property type="project" value="UniProtKB-UniRule"/>
</dbReference>
<dbReference type="AlphaFoldDB" id="A0A6I6CZJ2"/>
<protein>
    <recommendedName>
        <fullName evidence="7 9">Uroporphyrinogen-III synthase</fullName>
        <ecNumber evidence="3 9">4.2.1.75</ecNumber>
    </recommendedName>
</protein>
<proteinExistence type="inferred from homology"/>
<comment type="catalytic activity">
    <reaction evidence="8 9">
        <text>hydroxymethylbilane = uroporphyrinogen III + H2O</text>
        <dbReference type="Rhea" id="RHEA:18965"/>
        <dbReference type="ChEBI" id="CHEBI:15377"/>
        <dbReference type="ChEBI" id="CHEBI:57308"/>
        <dbReference type="ChEBI" id="CHEBI:57845"/>
        <dbReference type="EC" id="4.2.1.75"/>
    </reaction>
</comment>
<comment type="similarity">
    <text evidence="2 9">Belongs to the uroporphyrinogen-III synthase family.</text>
</comment>
<evidence type="ECO:0000256" key="6">
    <source>
        <dbReference type="ARBA" id="ARBA00037589"/>
    </source>
</evidence>
<keyword evidence="5 9" id="KW-0627">Porphyrin biosynthesis</keyword>
<evidence type="ECO:0000256" key="2">
    <source>
        <dbReference type="ARBA" id="ARBA00008133"/>
    </source>
</evidence>
<dbReference type="EC" id="4.2.1.75" evidence="3 9"/>
<dbReference type="InterPro" id="IPR036108">
    <property type="entry name" value="4pyrrol_syn_uPrphyn_synt_sf"/>
</dbReference>
<evidence type="ECO:0000256" key="9">
    <source>
        <dbReference type="RuleBase" id="RU366031"/>
    </source>
</evidence>
<comment type="function">
    <text evidence="6 9">Catalyzes cyclization of the linear tetrapyrrole, hydroxymethylbilane, to the macrocyclic uroporphyrinogen III.</text>
</comment>
<dbReference type="Pfam" id="PF02602">
    <property type="entry name" value="HEM4"/>
    <property type="match status" value="1"/>
</dbReference>
<dbReference type="InterPro" id="IPR003754">
    <property type="entry name" value="4pyrrol_synth_uPrphyn_synth"/>
</dbReference>
<dbReference type="SUPFAM" id="SSF69618">
    <property type="entry name" value="HemD-like"/>
    <property type="match status" value="1"/>
</dbReference>
<dbReference type="PANTHER" id="PTHR38042">
    <property type="entry name" value="UROPORPHYRINOGEN-III SYNTHASE, CHLOROPLASTIC"/>
    <property type="match status" value="1"/>
</dbReference>
<evidence type="ECO:0000256" key="7">
    <source>
        <dbReference type="ARBA" id="ARBA00040167"/>
    </source>
</evidence>
<gene>
    <name evidence="11" type="ORF">GM160_00255</name>
</gene>
<dbReference type="Gene3D" id="3.40.50.10090">
    <property type="match status" value="2"/>
</dbReference>
<dbReference type="UniPathway" id="UPA00251">
    <property type="reaction ID" value="UER00320"/>
</dbReference>
<evidence type="ECO:0000313" key="12">
    <source>
        <dbReference type="Proteomes" id="UP000427716"/>
    </source>
</evidence>
<dbReference type="CDD" id="cd06578">
    <property type="entry name" value="HemD"/>
    <property type="match status" value="1"/>
</dbReference>
<reference evidence="11 12" key="1">
    <citation type="submission" date="2019-11" db="EMBL/GenBank/DDBJ databases">
        <authorList>
            <person name="Zhang J."/>
            <person name="Sun C."/>
        </authorList>
    </citation>
    <scope>NUCLEOTIDE SEQUENCE [LARGE SCALE GENOMIC DNA]</scope>
    <source>
        <strain evidence="12">sp2</strain>
    </source>
</reference>
<evidence type="ECO:0000256" key="3">
    <source>
        <dbReference type="ARBA" id="ARBA00013109"/>
    </source>
</evidence>
<evidence type="ECO:0000256" key="8">
    <source>
        <dbReference type="ARBA" id="ARBA00048617"/>
    </source>
</evidence>
<evidence type="ECO:0000259" key="10">
    <source>
        <dbReference type="Pfam" id="PF02602"/>
    </source>
</evidence>
<accession>A0A6I6CZJ2</accession>
<evidence type="ECO:0000256" key="4">
    <source>
        <dbReference type="ARBA" id="ARBA00023239"/>
    </source>
</evidence>
<keyword evidence="12" id="KW-1185">Reference proteome</keyword>
<dbReference type="InterPro" id="IPR039793">
    <property type="entry name" value="UROS/Hem4"/>
</dbReference>
<evidence type="ECO:0000256" key="1">
    <source>
        <dbReference type="ARBA" id="ARBA00004772"/>
    </source>
</evidence>
<dbReference type="KEGG" id="ghl:GM160_00255"/>
<organism evidence="11 12">
    <name type="scientific">Guyparkeria halophila</name>
    <dbReference type="NCBI Taxonomy" id="47960"/>
    <lineage>
        <taxon>Bacteria</taxon>
        <taxon>Pseudomonadati</taxon>
        <taxon>Pseudomonadota</taxon>
        <taxon>Gammaproteobacteria</taxon>
        <taxon>Chromatiales</taxon>
        <taxon>Thioalkalibacteraceae</taxon>
        <taxon>Guyparkeria</taxon>
    </lineage>
</organism>
<dbReference type="GO" id="GO:0006782">
    <property type="term" value="P:protoporphyrinogen IX biosynthetic process"/>
    <property type="evidence" value="ECO:0007669"/>
    <property type="project" value="UniProtKB-UniRule"/>
</dbReference>
<comment type="pathway">
    <text evidence="1 9">Porphyrin-containing compound metabolism; protoporphyrin-IX biosynthesis; coproporphyrinogen-III from 5-aminolevulinate: step 3/4.</text>
</comment>
<dbReference type="GO" id="GO:0006780">
    <property type="term" value="P:uroporphyrinogen III biosynthetic process"/>
    <property type="evidence" value="ECO:0007669"/>
    <property type="project" value="UniProtKB-UniRule"/>
</dbReference>
<dbReference type="Proteomes" id="UP000427716">
    <property type="component" value="Chromosome"/>
</dbReference>
<evidence type="ECO:0000313" key="11">
    <source>
        <dbReference type="EMBL" id="QGT77435.1"/>
    </source>
</evidence>
<dbReference type="PANTHER" id="PTHR38042:SF1">
    <property type="entry name" value="UROPORPHYRINOGEN-III SYNTHASE, CHLOROPLASTIC"/>
    <property type="match status" value="1"/>
</dbReference>